<dbReference type="Proteomes" id="UP000000752">
    <property type="component" value="Chromosome"/>
</dbReference>
<dbReference type="KEGG" id="pho:PH1707"/>
<dbReference type="EMBL" id="BA000001">
    <property type="protein sequence ID" value="BAA30821.1"/>
    <property type="molecule type" value="Genomic_DNA"/>
</dbReference>
<accession>O59411</accession>
<dbReference type="AlphaFoldDB" id="O59411"/>
<protein>
    <submittedName>
        <fullName evidence="1">Uncharacterized protein</fullName>
    </submittedName>
</protein>
<reference evidence="1 2" key="1">
    <citation type="journal article" date="1998" name="DNA Res.">
        <title>Complete sequence and gene organization of the genome of a hyper-thermophilic archaebacterium, Pyrococcus horikoshii OT3.</title>
        <authorList>
            <person name="Kawarabayasi Y."/>
            <person name="Sawada M."/>
            <person name="Horikawa H."/>
            <person name="Haikawa Y."/>
            <person name="Hino Y."/>
            <person name="Yamamoto S."/>
            <person name="Sekine M."/>
            <person name="Baba S."/>
            <person name="Kosugi H."/>
            <person name="Hosoyama A."/>
            <person name="Nagai Y."/>
            <person name="Sakai M."/>
            <person name="Ogura K."/>
            <person name="Otuka R."/>
            <person name="Nakazawa H."/>
            <person name="Takamiya M."/>
            <person name="Ohfuku Y."/>
            <person name="Funahashi T."/>
            <person name="Tanaka T."/>
            <person name="Kudoh Y."/>
            <person name="Yamazaki J."/>
            <person name="Kushida N."/>
            <person name="Oguchi A."/>
            <person name="Aoki K."/>
            <person name="Nakamura Y."/>
            <person name="Robb T.F."/>
            <person name="Horikoshi K."/>
            <person name="Masuchi Y."/>
            <person name="Shizuya H."/>
            <person name="Kikuchi H."/>
        </authorList>
    </citation>
    <scope>NUCLEOTIDE SEQUENCE [LARGE SCALE GENOMIC DNA]</scope>
    <source>
        <strain evidence="2">ATCC 700860 / DSM 12428 / JCM 9974 / NBRC 100139 / OT-3</strain>
    </source>
</reference>
<dbReference type="EnsemblBacteria" id="BAA30821">
    <property type="protein sequence ID" value="BAA30821"/>
    <property type="gene ID" value="BAA30821"/>
</dbReference>
<proteinExistence type="predicted"/>
<name>O59411_PYRHO</name>
<organism evidence="1 2">
    <name type="scientific">Pyrococcus horikoshii (strain ATCC 700860 / DSM 12428 / JCM 9974 / NBRC 100139 / OT-3)</name>
    <dbReference type="NCBI Taxonomy" id="70601"/>
    <lineage>
        <taxon>Archaea</taxon>
        <taxon>Methanobacteriati</taxon>
        <taxon>Methanobacteriota</taxon>
        <taxon>Thermococci</taxon>
        <taxon>Thermococcales</taxon>
        <taxon>Thermococcaceae</taxon>
        <taxon>Pyrococcus</taxon>
    </lineage>
</organism>
<evidence type="ECO:0000313" key="2">
    <source>
        <dbReference type="Proteomes" id="UP000000752"/>
    </source>
</evidence>
<evidence type="ECO:0000313" key="1">
    <source>
        <dbReference type="EMBL" id="BAA30821.1"/>
    </source>
</evidence>
<keyword evidence="2" id="KW-1185">Reference proteome</keyword>
<gene>
    <name evidence="1" type="ordered locus">PH1707</name>
</gene>
<sequence length="123" mass="12855">MVLAVPTFSRSTSFLFMGSTLSSCSVPTTLSSRCTSNLRLSQTGGNFPGLPTTFPAMRSPLVKYGSSFVPTPTSPPGYASSTNCPPACRETISVVIGSYLILPCSSYGIPGLISISSPTFNFP</sequence>
<dbReference type="PIR" id="F71178">
    <property type="entry name" value="F71178"/>
</dbReference>